<evidence type="ECO:0008006" key="4">
    <source>
        <dbReference type="Google" id="ProtNLM"/>
    </source>
</evidence>
<feature type="compositionally biased region" description="Basic and acidic residues" evidence="1">
    <location>
        <begin position="15"/>
        <end position="24"/>
    </location>
</feature>
<evidence type="ECO:0000256" key="1">
    <source>
        <dbReference type="SAM" id="MobiDB-lite"/>
    </source>
</evidence>
<dbReference type="EMBL" id="KI669493">
    <property type="protein sequence ID" value="OCF37045.1"/>
    <property type="molecule type" value="Genomic_DNA"/>
</dbReference>
<evidence type="ECO:0000313" key="3">
    <source>
        <dbReference type="Proteomes" id="UP000092666"/>
    </source>
</evidence>
<reference evidence="3" key="2">
    <citation type="submission" date="2013-12" db="EMBL/GenBank/DDBJ databases">
        <title>Evolution of pathogenesis and genome organization in the Tremellales.</title>
        <authorList>
            <person name="Cuomo C."/>
            <person name="Litvintseva A."/>
            <person name="Heitman J."/>
            <person name="Chen Y."/>
            <person name="Sun S."/>
            <person name="Springer D."/>
            <person name="Dromer F."/>
            <person name="Young S."/>
            <person name="Zeng Q."/>
            <person name="Chapman S."/>
            <person name="Gujja S."/>
            <person name="Saif S."/>
            <person name="Birren B."/>
        </authorList>
    </citation>
    <scope>NUCLEOTIDE SEQUENCE [LARGE SCALE GENOMIC DNA]</scope>
    <source>
        <strain evidence="3">BCC8398</strain>
    </source>
</reference>
<evidence type="ECO:0000313" key="2">
    <source>
        <dbReference type="EMBL" id="OCF37045.1"/>
    </source>
</evidence>
<accession>A0A1B9H196</accession>
<reference evidence="2 3" key="1">
    <citation type="submission" date="2013-07" db="EMBL/GenBank/DDBJ databases">
        <title>The Genome Sequence of Cryptococcus heveanensis BCC8398.</title>
        <authorList>
            <consortium name="The Broad Institute Genome Sequencing Platform"/>
            <person name="Cuomo C."/>
            <person name="Litvintseva A."/>
            <person name="Chen Y."/>
            <person name="Heitman J."/>
            <person name="Sun S."/>
            <person name="Springer D."/>
            <person name="Dromer F."/>
            <person name="Young S.K."/>
            <person name="Zeng Q."/>
            <person name="Gargeya S."/>
            <person name="Fitzgerald M."/>
            <person name="Abouelleil A."/>
            <person name="Alvarado L."/>
            <person name="Berlin A.M."/>
            <person name="Chapman S.B."/>
            <person name="Dewar J."/>
            <person name="Goldberg J."/>
            <person name="Griggs A."/>
            <person name="Gujja S."/>
            <person name="Hansen M."/>
            <person name="Howarth C."/>
            <person name="Imamovic A."/>
            <person name="Larimer J."/>
            <person name="McCowan C."/>
            <person name="Murphy C."/>
            <person name="Pearson M."/>
            <person name="Priest M."/>
            <person name="Roberts A."/>
            <person name="Saif S."/>
            <person name="Shea T."/>
            <person name="Sykes S."/>
            <person name="Wortman J."/>
            <person name="Nusbaum C."/>
            <person name="Birren B."/>
        </authorList>
    </citation>
    <scope>NUCLEOTIDE SEQUENCE [LARGE SCALE GENOMIC DNA]</scope>
    <source>
        <strain evidence="2 3">BCC8398</strain>
    </source>
</reference>
<dbReference type="AlphaFoldDB" id="A0A1B9H196"/>
<protein>
    <recommendedName>
        <fullName evidence="4">Profilin</fullName>
    </recommendedName>
</protein>
<feature type="compositionally biased region" description="Polar residues" evidence="1">
    <location>
        <begin position="1"/>
        <end position="11"/>
    </location>
</feature>
<keyword evidence="3" id="KW-1185">Reference proteome</keyword>
<dbReference type="Gene3D" id="3.30.450.30">
    <property type="entry name" value="Dynein light chain 2a, cytoplasmic"/>
    <property type="match status" value="1"/>
</dbReference>
<proteinExistence type="predicted"/>
<dbReference type="Proteomes" id="UP000092666">
    <property type="component" value="Unassembled WGS sequence"/>
</dbReference>
<gene>
    <name evidence="2" type="ORF">I316_00949</name>
</gene>
<feature type="region of interest" description="Disordered" evidence="1">
    <location>
        <begin position="1"/>
        <end position="38"/>
    </location>
</feature>
<feature type="region of interest" description="Disordered" evidence="1">
    <location>
        <begin position="94"/>
        <end position="115"/>
    </location>
</feature>
<organism evidence="2 3">
    <name type="scientific">Kwoniella heveanensis BCC8398</name>
    <dbReference type="NCBI Taxonomy" id="1296120"/>
    <lineage>
        <taxon>Eukaryota</taxon>
        <taxon>Fungi</taxon>
        <taxon>Dikarya</taxon>
        <taxon>Basidiomycota</taxon>
        <taxon>Agaricomycotina</taxon>
        <taxon>Tremellomycetes</taxon>
        <taxon>Tremellales</taxon>
        <taxon>Cryptococcaceae</taxon>
        <taxon>Kwoniella</taxon>
    </lineage>
</organism>
<dbReference type="OrthoDB" id="2560087at2759"/>
<name>A0A1B9H196_9TREE</name>
<sequence length="174" mass="18674">MTTQNLQSAPLRTSGHKEPTEDHATIAQMNSQGDSADPEALLKNRILNRSEVSRAALYDQDDFLCVASSTKQFDVEPEDIRKILDGLLTYSRQGDPTVASGDGEPPKHFSVGKEGGATVKSGDGEAMVAELNGKTLIATRTAKFVLLVEAKEGANQASLETIVQAFQEGLQQLT</sequence>